<feature type="chain" id="PRO_5045149977" description="FAD:protein FMN transferase" evidence="13">
    <location>
        <begin position="20"/>
        <end position="343"/>
    </location>
</feature>
<dbReference type="PANTHER" id="PTHR30040">
    <property type="entry name" value="THIAMINE BIOSYNTHESIS LIPOPROTEIN APBE"/>
    <property type="match status" value="1"/>
</dbReference>
<keyword evidence="15" id="KW-1185">Reference proteome</keyword>
<evidence type="ECO:0000313" key="15">
    <source>
        <dbReference type="Proteomes" id="UP001056681"/>
    </source>
</evidence>
<dbReference type="Proteomes" id="UP001056681">
    <property type="component" value="Chromosome"/>
</dbReference>
<keyword evidence="13" id="KW-0732">Signal</keyword>
<comment type="catalytic activity">
    <reaction evidence="11 12">
        <text>L-threonyl-[protein] + FAD = FMN-L-threonyl-[protein] + AMP + H(+)</text>
        <dbReference type="Rhea" id="RHEA:36847"/>
        <dbReference type="Rhea" id="RHEA-COMP:11060"/>
        <dbReference type="Rhea" id="RHEA-COMP:11061"/>
        <dbReference type="ChEBI" id="CHEBI:15378"/>
        <dbReference type="ChEBI" id="CHEBI:30013"/>
        <dbReference type="ChEBI" id="CHEBI:57692"/>
        <dbReference type="ChEBI" id="CHEBI:74257"/>
        <dbReference type="ChEBI" id="CHEBI:456215"/>
        <dbReference type="EC" id="2.7.1.180"/>
    </reaction>
</comment>
<dbReference type="InterPro" id="IPR003374">
    <property type="entry name" value="ApbE-like_sf"/>
</dbReference>
<dbReference type="SUPFAM" id="SSF143631">
    <property type="entry name" value="ApbE-like"/>
    <property type="match status" value="1"/>
</dbReference>
<dbReference type="GO" id="GO:0016740">
    <property type="term" value="F:transferase activity"/>
    <property type="evidence" value="ECO:0007669"/>
    <property type="project" value="UniProtKB-KW"/>
</dbReference>
<keyword evidence="6 12" id="KW-0808">Transferase</keyword>
<evidence type="ECO:0000313" key="14">
    <source>
        <dbReference type="EMBL" id="URL57688.1"/>
    </source>
</evidence>
<comment type="similarity">
    <text evidence="2 12">Belongs to the ApbE family.</text>
</comment>
<dbReference type="EMBL" id="CP063231">
    <property type="protein sequence ID" value="URL57688.1"/>
    <property type="molecule type" value="Genomic_DNA"/>
</dbReference>
<dbReference type="Pfam" id="PF02424">
    <property type="entry name" value="ApbE"/>
    <property type="match status" value="1"/>
</dbReference>
<evidence type="ECO:0000256" key="4">
    <source>
        <dbReference type="ARBA" id="ARBA00016337"/>
    </source>
</evidence>
<proteinExistence type="inferred from homology"/>
<keyword evidence="5 12" id="KW-0285">Flavoprotein</keyword>
<keyword evidence="8 12" id="KW-0274">FAD</keyword>
<evidence type="ECO:0000256" key="10">
    <source>
        <dbReference type="ARBA" id="ARBA00031306"/>
    </source>
</evidence>
<evidence type="ECO:0000256" key="9">
    <source>
        <dbReference type="ARBA" id="ARBA00022842"/>
    </source>
</evidence>
<dbReference type="PANTHER" id="PTHR30040:SF2">
    <property type="entry name" value="FAD:PROTEIN FMN TRANSFERASE"/>
    <property type="match status" value="1"/>
</dbReference>
<evidence type="ECO:0000256" key="6">
    <source>
        <dbReference type="ARBA" id="ARBA00022679"/>
    </source>
</evidence>
<protein>
    <recommendedName>
        <fullName evidence="4 12">FAD:protein FMN transferase</fullName>
        <ecNumber evidence="3 12">2.7.1.180</ecNumber>
    </recommendedName>
    <alternativeName>
        <fullName evidence="10 12">Flavin transferase</fullName>
    </alternativeName>
</protein>
<comment type="cofactor">
    <cofactor evidence="1">
        <name>Mg(2+)</name>
        <dbReference type="ChEBI" id="CHEBI:18420"/>
    </cofactor>
</comment>
<evidence type="ECO:0000256" key="2">
    <source>
        <dbReference type="ARBA" id="ARBA00008282"/>
    </source>
</evidence>
<evidence type="ECO:0000256" key="1">
    <source>
        <dbReference type="ARBA" id="ARBA00001946"/>
    </source>
</evidence>
<evidence type="ECO:0000256" key="8">
    <source>
        <dbReference type="ARBA" id="ARBA00022827"/>
    </source>
</evidence>
<dbReference type="Gene3D" id="3.10.520.10">
    <property type="entry name" value="ApbE-like domains"/>
    <property type="match status" value="1"/>
</dbReference>
<dbReference type="InterPro" id="IPR024932">
    <property type="entry name" value="ApbE"/>
</dbReference>
<organism evidence="14 15">
    <name type="scientific">Luteibacter flocculans</name>
    <dbReference type="NCBI Taxonomy" id="2780091"/>
    <lineage>
        <taxon>Bacteria</taxon>
        <taxon>Pseudomonadati</taxon>
        <taxon>Pseudomonadota</taxon>
        <taxon>Gammaproteobacteria</taxon>
        <taxon>Lysobacterales</taxon>
        <taxon>Rhodanobacteraceae</taxon>
        <taxon>Luteibacter</taxon>
    </lineage>
</organism>
<accession>A0ABY4T1F7</accession>
<keyword evidence="9 12" id="KW-0460">Magnesium</keyword>
<evidence type="ECO:0000256" key="5">
    <source>
        <dbReference type="ARBA" id="ARBA00022630"/>
    </source>
</evidence>
<evidence type="ECO:0000256" key="12">
    <source>
        <dbReference type="PIRNR" id="PIRNR006268"/>
    </source>
</evidence>
<evidence type="ECO:0000256" key="3">
    <source>
        <dbReference type="ARBA" id="ARBA00011955"/>
    </source>
</evidence>
<evidence type="ECO:0000256" key="7">
    <source>
        <dbReference type="ARBA" id="ARBA00022723"/>
    </source>
</evidence>
<dbReference type="PIRSF" id="PIRSF006268">
    <property type="entry name" value="ApbE"/>
    <property type="match status" value="1"/>
</dbReference>
<sequence length="343" mass="36614">MHRIGHRAFAMGLAWGAFAASASEVRRFGGETMGTTWSANVVLPKGANGDVIQQGIQAELDTVVAQMSTYDDASDLSRFNRAPPGTWHTLPPEFFAVLRHALALARDTGGAYDPTIGPLVNLWGFGPGERRRETPCAAALAAARARVGWQRIRLDEATQSAFQPGGVYVDLSSVAKGFGVDQVAAFLDRAGASAYLVEVGGELRAHGRKTDGSPWRVGVERPGAAAGAVQRQDELERVVVLDEKTIATSGDYRHFFEDGGRFFSHHIDPRTGTPVAHRVASVSIVADDGLHADPLGTAMTVLGPEQGLAYAKRHGIAVLFILHGDDGRLEERMSPAFAALAKP</sequence>
<dbReference type="RefSeq" id="WP_425602583.1">
    <property type="nucleotide sequence ID" value="NZ_CP063231.1"/>
</dbReference>
<evidence type="ECO:0000256" key="11">
    <source>
        <dbReference type="ARBA" id="ARBA00048540"/>
    </source>
</evidence>
<feature type="signal peptide" evidence="13">
    <location>
        <begin position="1"/>
        <end position="19"/>
    </location>
</feature>
<gene>
    <name evidence="14" type="ORF">IM816_13810</name>
</gene>
<evidence type="ECO:0000256" key="13">
    <source>
        <dbReference type="SAM" id="SignalP"/>
    </source>
</evidence>
<name>A0ABY4T1F7_9GAMM</name>
<keyword evidence="7 12" id="KW-0479">Metal-binding</keyword>
<reference evidence="14" key="1">
    <citation type="submission" date="2020-10" db="EMBL/GenBank/DDBJ databases">
        <title>Whole-genome sequence of Luteibacter sp. EIF3.</title>
        <authorList>
            <person name="Friedrich I."/>
            <person name="Hertel R."/>
            <person name="Daniel R."/>
        </authorList>
    </citation>
    <scope>NUCLEOTIDE SEQUENCE</scope>
    <source>
        <strain evidence="14">EIF3</strain>
    </source>
</reference>
<dbReference type="EC" id="2.7.1.180" evidence="3 12"/>